<dbReference type="GO" id="GO:0003725">
    <property type="term" value="F:double-stranded RNA binding"/>
    <property type="evidence" value="ECO:0007669"/>
    <property type="project" value="InterPro"/>
</dbReference>
<feature type="domain" description="YrdC-like" evidence="1">
    <location>
        <begin position="12"/>
        <end position="204"/>
    </location>
</feature>
<dbReference type="eggNOG" id="COG0009">
    <property type="taxonomic scope" value="Bacteria"/>
</dbReference>
<evidence type="ECO:0000313" key="3">
    <source>
        <dbReference type="Proteomes" id="UP000008963"/>
    </source>
</evidence>
<dbReference type="EMBL" id="FQ312005">
    <property type="protein sequence ID" value="CBW28013.1"/>
    <property type="molecule type" value="Genomic_DNA"/>
</dbReference>
<dbReference type="RefSeq" id="WP_014245783.1">
    <property type="nucleotide sequence ID" value="NC_016620.1"/>
</dbReference>
<reference evidence="3" key="1">
    <citation type="journal article" date="2013" name="ISME J.">
        <title>A small predatory core genome in the divergent marine Bacteriovorax marinus SJ and the terrestrial Bdellovibrio bacteriovorus.</title>
        <authorList>
            <person name="Crossman L.C."/>
            <person name="Chen H."/>
            <person name="Cerdeno-Tarraga A.M."/>
            <person name="Brooks K."/>
            <person name="Quail M.A."/>
            <person name="Pineiro S.A."/>
            <person name="Hobley L."/>
            <person name="Sockett R.E."/>
            <person name="Bentley S.D."/>
            <person name="Parkhill J."/>
            <person name="Williams H.N."/>
            <person name="Stine O.C."/>
        </authorList>
    </citation>
    <scope>NUCLEOTIDE SEQUENCE [LARGE SCALE GENOMIC DNA]</scope>
    <source>
        <strain evidence="3">ATCC BAA-682 / DSM 15412 / SJ</strain>
    </source>
</reference>
<proteinExistence type="predicted"/>
<dbReference type="InterPro" id="IPR052532">
    <property type="entry name" value="SUA5_domain"/>
</dbReference>
<keyword evidence="3" id="KW-1185">Reference proteome</keyword>
<dbReference type="InterPro" id="IPR006070">
    <property type="entry name" value="Sua5-like_dom"/>
</dbReference>
<dbReference type="KEGG" id="bmx:BMS_3265"/>
<dbReference type="AlphaFoldDB" id="E1X0I7"/>
<gene>
    <name evidence="2" type="ordered locus">BMS_3265</name>
</gene>
<organism evidence="2 3">
    <name type="scientific">Halobacteriovorax marinus (strain ATCC BAA-682 / DSM 15412 / SJ)</name>
    <name type="common">Bacteriovorax marinus</name>
    <dbReference type="NCBI Taxonomy" id="862908"/>
    <lineage>
        <taxon>Bacteria</taxon>
        <taxon>Pseudomonadati</taxon>
        <taxon>Bdellovibrionota</taxon>
        <taxon>Bacteriovoracia</taxon>
        <taxon>Bacteriovoracales</taxon>
        <taxon>Halobacteriovoraceae</taxon>
        <taxon>Halobacteriovorax</taxon>
    </lineage>
</organism>
<sequence length="207" mass="23233">MIEYVVAQSPDDRVLKKASETLKDGGLVCYPTDTNWIIVCDPFNKKGLEKLYRVKNEGPLKHYSLICDTISHAGEVAYIHDSAFKMIRKKVPGHYTFIFEAKKKITRAVQANKSDKEVGVRFCPDSITQNLIEIHGDVLLSTNITADLLGLELGETFYSYQIEETFRGPLDMIIDPGEYEFVGESTIVDLSVEGEVEVIREGAGPWP</sequence>
<dbReference type="PANTHER" id="PTHR42828:SF3">
    <property type="entry name" value="THREONYLCARBAMOYL-AMP SYNTHASE"/>
    <property type="match status" value="1"/>
</dbReference>
<dbReference type="Pfam" id="PF01300">
    <property type="entry name" value="Sua5_yciO_yrdC"/>
    <property type="match status" value="1"/>
</dbReference>
<dbReference type="PANTHER" id="PTHR42828">
    <property type="entry name" value="DHBP SYNTHASE RIBB-LIKE ALPHA/BETA DOMAIN-CONTAINING PROTEIN"/>
    <property type="match status" value="1"/>
</dbReference>
<evidence type="ECO:0000313" key="2">
    <source>
        <dbReference type="EMBL" id="CBW28013.1"/>
    </source>
</evidence>
<evidence type="ECO:0000259" key="1">
    <source>
        <dbReference type="PROSITE" id="PS51163"/>
    </source>
</evidence>
<protein>
    <recommendedName>
        <fullName evidence="1">YrdC-like domain-containing protein</fullName>
    </recommendedName>
</protein>
<dbReference type="PROSITE" id="PS51163">
    <property type="entry name" value="YRDC"/>
    <property type="match status" value="1"/>
</dbReference>
<dbReference type="STRING" id="862908.BMS_3265"/>
<dbReference type="Proteomes" id="UP000008963">
    <property type="component" value="Chromosome"/>
</dbReference>
<dbReference type="HOGENOM" id="CLU_031397_3_0_7"/>
<name>E1X0I7_HALMS</name>
<dbReference type="Gene3D" id="3.90.870.10">
    <property type="entry name" value="DHBP synthase"/>
    <property type="match status" value="1"/>
</dbReference>
<dbReference type="SUPFAM" id="SSF55821">
    <property type="entry name" value="YrdC/RibB"/>
    <property type="match status" value="1"/>
</dbReference>
<dbReference type="OrthoDB" id="9781656at2"/>
<accession>E1X0I7</accession>
<dbReference type="PATRIC" id="fig|862908.3.peg.3119"/>
<dbReference type="InterPro" id="IPR017945">
    <property type="entry name" value="DHBP_synth_RibB-like_a/b_dom"/>
</dbReference>